<proteinExistence type="predicted"/>
<feature type="domain" description="Right handed beta helix" evidence="2">
    <location>
        <begin position="98"/>
        <end position="265"/>
    </location>
</feature>
<dbReference type="InterPro" id="IPR011050">
    <property type="entry name" value="Pectin_lyase_fold/virulence"/>
</dbReference>
<organism evidence="3 4">
    <name type="scientific">Nonomuraea typhae</name>
    <dbReference type="NCBI Taxonomy" id="2603600"/>
    <lineage>
        <taxon>Bacteria</taxon>
        <taxon>Bacillati</taxon>
        <taxon>Actinomycetota</taxon>
        <taxon>Actinomycetes</taxon>
        <taxon>Streptosporangiales</taxon>
        <taxon>Streptosporangiaceae</taxon>
        <taxon>Nonomuraea</taxon>
    </lineage>
</organism>
<dbReference type="InterPro" id="IPR051550">
    <property type="entry name" value="SCF-Subunits/Alg-Epimerases"/>
</dbReference>
<keyword evidence="1" id="KW-0677">Repeat</keyword>
<dbReference type="PANTHER" id="PTHR22990:SF15">
    <property type="entry name" value="F-BOX ONLY PROTEIN 10"/>
    <property type="match status" value="1"/>
</dbReference>
<dbReference type="InterPro" id="IPR006626">
    <property type="entry name" value="PbH1"/>
</dbReference>
<accession>A0ABW7YV27</accession>
<dbReference type="InterPro" id="IPR012334">
    <property type="entry name" value="Pectin_lyas_fold"/>
</dbReference>
<evidence type="ECO:0000313" key="3">
    <source>
        <dbReference type="EMBL" id="MFI6499693.1"/>
    </source>
</evidence>
<dbReference type="Pfam" id="PF13229">
    <property type="entry name" value="Beta_helix"/>
    <property type="match status" value="1"/>
</dbReference>
<sequence>MLVVKPGQSIQLALDEAGPGARIVLEEGVYEETVWIRHDDVCLRGAGRGRTVLAPGGGVLPDIPKLHDADARVVSGISAAGVTGVRISALTVRGFTGAGIYAHTVSGVSVREVEAVDNAVWGVYLRESSGCEVVECRASGAQYGGIALSFCPDARGEITGNDVFRNAFGIFVDNSSQARVLRNACRHNAIGLMLLNQIYEGEPEGGVRDCLVAGNQVFANNLASGVQPDGLGAAGPPISGVGLALIGTHRVSVVDNRIHDNHPSGESVMGAAFTVGSSKDWGGDDALDNHILWNQVTGNGPLDFQLGCDLDRQTIWGNRADKGDPVDAKGWNP</sequence>
<dbReference type="InterPro" id="IPR039448">
    <property type="entry name" value="Beta_helix"/>
</dbReference>
<evidence type="ECO:0000313" key="4">
    <source>
        <dbReference type="Proteomes" id="UP001612741"/>
    </source>
</evidence>
<reference evidence="3 4" key="1">
    <citation type="submission" date="2024-10" db="EMBL/GenBank/DDBJ databases">
        <title>The Natural Products Discovery Center: Release of the First 8490 Sequenced Strains for Exploring Actinobacteria Biosynthetic Diversity.</title>
        <authorList>
            <person name="Kalkreuter E."/>
            <person name="Kautsar S.A."/>
            <person name="Yang D."/>
            <person name="Bader C.D."/>
            <person name="Teijaro C.N."/>
            <person name="Fluegel L."/>
            <person name="Davis C.M."/>
            <person name="Simpson J.R."/>
            <person name="Lauterbach L."/>
            <person name="Steele A.D."/>
            <person name="Gui C."/>
            <person name="Meng S."/>
            <person name="Li G."/>
            <person name="Viehrig K."/>
            <person name="Ye F."/>
            <person name="Su P."/>
            <person name="Kiefer A.F."/>
            <person name="Nichols A."/>
            <person name="Cepeda A.J."/>
            <person name="Yan W."/>
            <person name="Fan B."/>
            <person name="Jiang Y."/>
            <person name="Adhikari A."/>
            <person name="Zheng C.-J."/>
            <person name="Schuster L."/>
            <person name="Cowan T.M."/>
            <person name="Smanski M.J."/>
            <person name="Chevrette M.G."/>
            <person name="De Carvalho L.P.S."/>
            <person name="Shen B."/>
        </authorList>
    </citation>
    <scope>NUCLEOTIDE SEQUENCE [LARGE SCALE GENOMIC DNA]</scope>
    <source>
        <strain evidence="3 4">NPDC050545</strain>
    </source>
</reference>
<dbReference type="PANTHER" id="PTHR22990">
    <property type="entry name" value="F-BOX ONLY PROTEIN"/>
    <property type="match status" value="1"/>
</dbReference>
<dbReference type="SMART" id="SM00710">
    <property type="entry name" value="PbH1"/>
    <property type="match status" value="5"/>
</dbReference>
<dbReference type="SUPFAM" id="SSF51126">
    <property type="entry name" value="Pectin lyase-like"/>
    <property type="match status" value="1"/>
</dbReference>
<name>A0ABW7YV27_9ACTN</name>
<protein>
    <submittedName>
        <fullName evidence="3">Nitrous oxide reductase family maturation protein NosD</fullName>
    </submittedName>
</protein>
<gene>
    <name evidence="3" type="ORF">ACIBG2_20055</name>
</gene>
<keyword evidence="4" id="KW-1185">Reference proteome</keyword>
<evidence type="ECO:0000256" key="1">
    <source>
        <dbReference type="ARBA" id="ARBA00022737"/>
    </source>
</evidence>
<dbReference type="EMBL" id="JBITGY010000005">
    <property type="protein sequence ID" value="MFI6499693.1"/>
    <property type="molecule type" value="Genomic_DNA"/>
</dbReference>
<dbReference type="Gene3D" id="2.160.20.10">
    <property type="entry name" value="Single-stranded right-handed beta-helix, Pectin lyase-like"/>
    <property type="match status" value="1"/>
</dbReference>
<comment type="caution">
    <text evidence="3">The sequence shown here is derived from an EMBL/GenBank/DDBJ whole genome shotgun (WGS) entry which is preliminary data.</text>
</comment>
<dbReference type="RefSeq" id="WP_397083161.1">
    <property type="nucleotide sequence ID" value="NZ_JBITGY010000005.1"/>
</dbReference>
<dbReference type="Proteomes" id="UP001612741">
    <property type="component" value="Unassembled WGS sequence"/>
</dbReference>
<evidence type="ECO:0000259" key="2">
    <source>
        <dbReference type="Pfam" id="PF13229"/>
    </source>
</evidence>